<reference evidence="1 2" key="1">
    <citation type="submission" date="2017-12" db="EMBL/GenBank/DDBJ databases">
        <title>Comparative genomics of Botrytis spp.</title>
        <authorList>
            <person name="Valero-Jimenez C.A."/>
            <person name="Tapia P."/>
            <person name="Veloso J."/>
            <person name="Silva-Moreno E."/>
            <person name="Staats M."/>
            <person name="Valdes J.H."/>
            <person name="Van Kan J.A.L."/>
        </authorList>
    </citation>
    <scope>NUCLEOTIDE SEQUENCE [LARGE SCALE GENOMIC DNA]</scope>
    <source>
        <strain evidence="1 2">MUCL3349</strain>
    </source>
</reference>
<evidence type="ECO:0000313" key="2">
    <source>
        <dbReference type="Proteomes" id="UP000297280"/>
    </source>
</evidence>
<accession>A0A4Z1KSH9</accession>
<protein>
    <submittedName>
        <fullName evidence="1">Uncharacterized protein</fullName>
    </submittedName>
</protein>
<proteinExistence type="predicted"/>
<comment type="caution">
    <text evidence="1">The sequence shown here is derived from an EMBL/GenBank/DDBJ whole genome shotgun (WGS) entry which is preliminary data.</text>
</comment>
<organism evidence="1 2">
    <name type="scientific">Botrytis porri</name>
    <dbReference type="NCBI Taxonomy" id="87229"/>
    <lineage>
        <taxon>Eukaryota</taxon>
        <taxon>Fungi</taxon>
        <taxon>Dikarya</taxon>
        <taxon>Ascomycota</taxon>
        <taxon>Pezizomycotina</taxon>
        <taxon>Leotiomycetes</taxon>
        <taxon>Helotiales</taxon>
        <taxon>Sclerotiniaceae</taxon>
        <taxon>Botrytis</taxon>
    </lineage>
</organism>
<gene>
    <name evidence="1" type="ORF">BPOR_0358g00070</name>
</gene>
<sequence length="113" mass="12823">MKWTEFADAIALFMMQLSRMKQILKRSHGIDFEKLRKPAEYLGALYARALGANTLLLIRAIRWVLSLNDKQQARIVKVHGKSSGNTSHPDPKIVLWCCNYEFLDAGVTLVFSG</sequence>
<dbReference type="EMBL" id="PQXO01000357">
    <property type="protein sequence ID" value="TGO85849.1"/>
    <property type="molecule type" value="Genomic_DNA"/>
</dbReference>
<dbReference type="Proteomes" id="UP000297280">
    <property type="component" value="Unassembled WGS sequence"/>
</dbReference>
<evidence type="ECO:0000313" key="1">
    <source>
        <dbReference type="EMBL" id="TGO85849.1"/>
    </source>
</evidence>
<keyword evidence="2" id="KW-1185">Reference proteome</keyword>
<dbReference type="AlphaFoldDB" id="A0A4Z1KSH9"/>
<name>A0A4Z1KSH9_9HELO</name>